<name>A0A1U7ZKX2_NELNU</name>
<gene>
    <name evidence="12" type="primary">LOC104595603</name>
</gene>
<dbReference type="InterPro" id="IPR050224">
    <property type="entry name" value="TALE_homeobox"/>
</dbReference>
<dbReference type="SMART" id="SM00389">
    <property type="entry name" value="HOX"/>
    <property type="match status" value="1"/>
</dbReference>
<evidence type="ECO:0000256" key="6">
    <source>
        <dbReference type="ARBA" id="ARBA00023163"/>
    </source>
</evidence>
<dbReference type="InterPro" id="IPR001356">
    <property type="entry name" value="HD"/>
</dbReference>
<evidence type="ECO:0000259" key="10">
    <source>
        <dbReference type="PROSITE" id="PS50071"/>
    </source>
</evidence>
<dbReference type="GO" id="GO:0006355">
    <property type="term" value="P:regulation of DNA-templated transcription"/>
    <property type="evidence" value="ECO:0007669"/>
    <property type="project" value="InterPro"/>
</dbReference>
<proteinExistence type="inferred from homology"/>
<dbReference type="GeneID" id="104595603"/>
<evidence type="ECO:0000256" key="8">
    <source>
        <dbReference type="PROSITE-ProRule" id="PRU00108"/>
    </source>
</evidence>
<keyword evidence="4 8" id="KW-0238">DNA-binding</keyword>
<dbReference type="PANTHER" id="PTHR11850">
    <property type="entry name" value="HOMEOBOX PROTEIN TRANSCRIPTION FACTORS"/>
    <property type="match status" value="1"/>
</dbReference>
<dbReference type="InParanoid" id="A0A1U7ZKX2"/>
<dbReference type="InterPro" id="IPR006563">
    <property type="entry name" value="POX_dom"/>
</dbReference>
<comment type="subcellular location">
    <subcellularLocation>
        <location evidence="1 8">Nucleus</location>
    </subcellularLocation>
</comment>
<feature type="DNA-binding region" description="Homeobox" evidence="8">
    <location>
        <begin position="346"/>
        <end position="408"/>
    </location>
</feature>
<dbReference type="Proteomes" id="UP000189703">
    <property type="component" value="Unplaced"/>
</dbReference>
<evidence type="ECO:0000256" key="5">
    <source>
        <dbReference type="ARBA" id="ARBA00023155"/>
    </source>
</evidence>
<dbReference type="AlphaFoldDB" id="A0A1U7ZKX2"/>
<dbReference type="SUPFAM" id="SSF46689">
    <property type="entry name" value="Homeodomain-like"/>
    <property type="match status" value="1"/>
</dbReference>
<dbReference type="OMA" id="REACNPR"/>
<dbReference type="GO" id="GO:0003677">
    <property type="term" value="F:DNA binding"/>
    <property type="evidence" value="ECO:0007669"/>
    <property type="project" value="UniProtKB-UniRule"/>
</dbReference>
<dbReference type="Gene3D" id="1.10.10.60">
    <property type="entry name" value="Homeodomain-like"/>
    <property type="match status" value="1"/>
</dbReference>
<dbReference type="InterPro" id="IPR008422">
    <property type="entry name" value="KN_HD"/>
</dbReference>
<dbReference type="Pfam" id="PF07526">
    <property type="entry name" value="POX"/>
    <property type="match status" value="1"/>
</dbReference>
<evidence type="ECO:0000256" key="1">
    <source>
        <dbReference type="ARBA" id="ARBA00004123"/>
    </source>
</evidence>
<feature type="domain" description="Homeobox" evidence="10">
    <location>
        <begin position="344"/>
        <end position="407"/>
    </location>
</feature>
<dbReference type="OrthoDB" id="10056939at2759"/>
<feature type="compositionally biased region" description="Polar residues" evidence="9">
    <location>
        <begin position="423"/>
        <end position="435"/>
    </location>
</feature>
<keyword evidence="6" id="KW-0804">Transcription</keyword>
<reference evidence="12" key="1">
    <citation type="submission" date="2025-08" db="UniProtKB">
        <authorList>
            <consortium name="RefSeq"/>
        </authorList>
    </citation>
    <scope>IDENTIFICATION</scope>
</reference>
<comment type="similarity">
    <text evidence="2">Belongs to the TALE/BELL homeobox family.</text>
</comment>
<evidence type="ECO:0000256" key="9">
    <source>
        <dbReference type="SAM" id="MobiDB-lite"/>
    </source>
</evidence>
<keyword evidence="3" id="KW-0805">Transcription regulation</keyword>
<evidence type="ECO:0000256" key="2">
    <source>
        <dbReference type="ARBA" id="ARBA00006454"/>
    </source>
</evidence>
<evidence type="ECO:0000313" key="11">
    <source>
        <dbReference type="Proteomes" id="UP000189703"/>
    </source>
</evidence>
<evidence type="ECO:0000256" key="4">
    <source>
        <dbReference type="ARBA" id="ARBA00023125"/>
    </source>
</evidence>
<dbReference type="FunCoup" id="A0A1U7ZKX2">
    <property type="interactions" value="217"/>
</dbReference>
<dbReference type="InterPro" id="IPR009057">
    <property type="entry name" value="Homeodomain-like_sf"/>
</dbReference>
<evidence type="ECO:0000256" key="7">
    <source>
        <dbReference type="ARBA" id="ARBA00023242"/>
    </source>
</evidence>
<dbReference type="SMART" id="SM00574">
    <property type="entry name" value="POX"/>
    <property type="match status" value="1"/>
</dbReference>
<sequence>MVSQDSSTDPTSSVLHQFIISDTLSSRTHFEDNDFATYQSDGRNGNLFPQSLGLLPSIHFSRSIEKFQAPVISEDSETCSRRHLMIAKETDPQSQRLSLSLGSHFPPHVLVPSRPLNSDLRGGSSYLVAEEESRDDYPFIGNTYTTSSTLQNQGCSTSYEIESFATMVGNSRYLKPAQSLLEEVVSVGGKAIGFSSEKSLRRLAHNSRRGPLGVVSPELQAGFCSNGFSSDLQTKIAKLNALLDEVDSRYEQYYHQMEEVVSSFEVIAGVGAAKSYTALALQAMYRHFRSLRDAIVAQINVAKTQASQDIPRIHSGLSQLSLFDQEGRHNRGSLQHLGMIQSQRQAWRPIRGLPENSVAILRSWLFEHFLHPYPNDSEKLILASQTGLTKNQVSNWFINARVRLWKPMIEEMYKEEFAESSEDPNSSSGNVSTARNDAPDHS</sequence>
<dbReference type="RefSeq" id="XP_010254699.1">
    <property type="nucleotide sequence ID" value="XM_010256397.2"/>
</dbReference>
<keyword evidence="11" id="KW-1185">Reference proteome</keyword>
<evidence type="ECO:0000256" key="3">
    <source>
        <dbReference type="ARBA" id="ARBA00023015"/>
    </source>
</evidence>
<dbReference type="eggNOG" id="KOG0773">
    <property type="taxonomic scope" value="Eukaryota"/>
</dbReference>
<organism evidence="11 12">
    <name type="scientific">Nelumbo nucifera</name>
    <name type="common">Sacred lotus</name>
    <dbReference type="NCBI Taxonomy" id="4432"/>
    <lineage>
        <taxon>Eukaryota</taxon>
        <taxon>Viridiplantae</taxon>
        <taxon>Streptophyta</taxon>
        <taxon>Embryophyta</taxon>
        <taxon>Tracheophyta</taxon>
        <taxon>Spermatophyta</taxon>
        <taxon>Magnoliopsida</taxon>
        <taxon>Proteales</taxon>
        <taxon>Nelumbonaceae</taxon>
        <taxon>Nelumbo</taxon>
    </lineage>
</organism>
<dbReference type="GO" id="GO:0005634">
    <property type="term" value="C:nucleus"/>
    <property type="evidence" value="ECO:0000318"/>
    <property type="project" value="GO_Central"/>
</dbReference>
<keyword evidence="5 8" id="KW-0371">Homeobox</keyword>
<accession>A0A1U7ZKX2</accession>
<keyword evidence="7 8" id="KW-0539">Nucleus</keyword>
<protein>
    <submittedName>
        <fullName evidence="12">BEL1-like homeodomain protein 11</fullName>
    </submittedName>
</protein>
<feature type="region of interest" description="Disordered" evidence="9">
    <location>
        <begin position="416"/>
        <end position="442"/>
    </location>
</feature>
<evidence type="ECO:0000313" key="12">
    <source>
        <dbReference type="RefSeq" id="XP_010254699.1"/>
    </source>
</evidence>
<dbReference type="CDD" id="cd00086">
    <property type="entry name" value="homeodomain"/>
    <property type="match status" value="1"/>
</dbReference>
<dbReference type="Pfam" id="PF05920">
    <property type="entry name" value="Homeobox_KN"/>
    <property type="match status" value="1"/>
</dbReference>
<dbReference type="PROSITE" id="PS50071">
    <property type="entry name" value="HOMEOBOX_2"/>
    <property type="match status" value="1"/>
</dbReference>
<dbReference type="KEGG" id="nnu:104595603"/>